<dbReference type="AlphaFoldDB" id="C1BDR6"/>
<feature type="region of interest" description="Disordered" evidence="1">
    <location>
        <begin position="22"/>
        <end position="53"/>
    </location>
</feature>
<dbReference type="Proteomes" id="UP000002212">
    <property type="component" value="Plasmid pROB02"/>
</dbReference>
<evidence type="ECO:0000313" key="3">
    <source>
        <dbReference type="Proteomes" id="UP000002212"/>
    </source>
</evidence>
<evidence type="ECO:0000256" key="1">
    <source>
        <dbReference type="SAM" id="MobiDB-lite"/>
    </source>
</evidence>
<protein>
    <submittedName>
        <fullName evidence="2">Uncharacterized protein</fullName>
    </submittedName>
</protein>
<dbReference type="HOGENOM" id="CLU_3065642_0_0_11"/>
<geneLocation type="plasmid" evidence="2 3">
    <name>pROB02</name>
</geneLocation>
<accession>C1BDR6</accession>
<reference evidence="2 3" key="1">
    <citation type="journal article" date="2005" name="J. Biosci. Bioeng.">
        <title>Isolation and characterization of benzene-tolerant Rhodococcus opacus strains.</title>
        <authorList>
            <person name="Na K.S."/>
            <person name="Kuroda A."/>
            <person name="Takiguchi N."/>
            <person name="Ikeda T."/>
            <person name="Ohtake H."/>
            <person name="Kato J."/>
        </authorList>
    </citation>
    <scope>NUCLEOTIDE SEQUENCE [LARGE SCALE GENOMIC DNA]</scope>
    <source>
        <strain evidence="2 3">B4</strain>
        <plasmid evidence="2">pROB02</plasmid>
    </source>
</reference>
<sequence>MTVPLQRVITGVTTDGMRFPVGGCVQDESGPAGNHGSVPATPCPPDPRRSSSI</sequence>
<evidence type="ECO:0000313" key="2">
    <source>
        <dbReference type="EMBL" id="BAH47119.1"/>
    </source>
</evidence>
<name>C1BDR6_RHOOB</name>
<reference evidence="2 3" key="2">
    <citation type="submission" date="2009-03" db="EMBL/GenBank/DDBJ databases">
        <title>Comparison of the complete genome sequences of Rhodococcus erythropolis PR4 and Rhodococcus opacus B4.</title>
        <authorList>
            <person name="Takarada H."/>
            <person name="Sekine M."/>
            <person name="Hosoyama A."/>
            <person name="Yamada R."/>
            <person name="Fujisawa T."/>
            <person name="Omata S."/>
            <person name="Shimizu A."/>
            <person name="Tsukatani N."/>
            <person name="Tanikawa S."/>
            <person name="Fujita N."/>
            <person name="Harayama S."/>
        </authorList>
    </citation>
    <scope>NUCLEOTIDE SEQUENCE [LARGE SCALE GENOMIC DNA]</scope>
    <source>
        <strain evidence="2 3">B4</strain>
        <plasmid evidence="2 3">pROB02</plasmid>
    </source>
</reference>
<gene>
    <name evidence="2" type="ordered locus">ROP_pROB02-01060</name>
</gene>
<proteinExistence type="predicted"/>
<dbReference type="EMBL" id="AP011117">
    <property type="protein sequence ID" value="BAH47119.1"/>
    <property type="molecule type" value="Genomic_DNA"/>
</dbReference>
<organism evidence="2 3">
    <name type="scientific">Rhodococcus opacus (strain B4)</name>
    <dbReference type="NCBI Taxonomy" id="632772"/>
    <lineage>
        <taxon>Bacteria</taxon>
        <taxon>Bacillati</taxon>
        <taxon>Actinomycetota</taxon>
        <taxon>Actinomycetes</taxon>
        <taxon>Mycobacteriales</taxon>
        <taxon>Nocardiaceae</taxon>
        <taxon>Rhodococcus</taxon>
    </lineage>
</organism>
<keyword evidence="2" id="KW-0614">Plasmid</keyword>
<dbReference type="PATRIC" id="fig|632772.20.peg.8485"/>
<dbReference type="KEGG" id="rop:ROP_pROB02-01060"/>